<dbReference type="EMBL" id="CAJVCH010202614">
    <property type="protein sequence ID" value="CAG7730924.1"/>
    <property type="molecule type" value="Genomic_DNA"/>
</dbReference>
<comment type="caution">
    <text evidence="1">The sequence shown here is derived from an EMBL/GenBank/DDBJ whole genome shotgun (WGS) entry which is preliminary data.</text>
</comment>
<dbReference type="AlphaFoldDB" id="A0A8J2P4S2"/>
<keyword evidence="2" id="KW-1185">Reference proteome</keyword>
<reference evidence="1" key="1">
    <citation type="submission" date="2021-06" db="EMBL/GenBank/DDBJ databases">
        <authorList>
            <person name="Hodson N. C."/>
            <person name="Mongue J. A."/>
            <person name="Jaron S. K."/>
        </authorList>
    </citation>
    <scope>NUCLEOTIDE SEQUENCE</scope>
</reference>
<name>A0A8J2P4S2_9HEXA</name>
<proteinExistence type="predicted"/>
<dbReference type="Proteomes" id="UP000708208">
    <property type="component" value="Unassembled WGS sequence"/>
</dbReference>
<gene>
    <name evidence="1" type="ORF">AFUS01_LOCUS19537</name>
</gene>
<organism evidence="1 2">
    <name type="scientific">Allacma fusca</name>
    <dbReference type="NCBI Taxonomy" id="39272"/>
    <lineage>
        <taxon>Eukaryota</taxon>
        <taxon>Metazoa</taxon>
        <taxon>Ecdysozoa</taxon>
        <taxon>Arthropoda</taxon>
        <taxon>Hexapoda</taxon>
        <taxon>Collembola</taxon>
        <taxon>Symphypleona</taxon>
        <taxon>Sminthuridae</taxon>
        <taxon>Allacma</taxon>
    </lineage>
</organism>
<evidence type="ECO:0000313" key="2">
    <source>
        <dbReference type="Proteomes" id="UP000708208"/>
    </source>
</evidence>
<accession>A0A8J2P4S2</accession>
<sequence length="65" mass="7467">IPPQHVNIFTQQKFATLSDYSLLVQQLSIKDFLSPNFGCIHLHKTGQNFTQAHCFISQLWATYLS</sequence>
<protein>
    <submittedName>
        <fullName evidence="1">Uncharacterized protein</fullName>
    </submittedName>
</protein>
<evidence type="ECO:0000313" key="1">
    <source>
        <dbReference type="EMBL" id="CAG7730924.1"/>
    </source>
</evidence>
<feature type="non-terminal residue" evidence="1">
    <location>
        <position position="65"/>
    </location>
</feature>